<evidence type="ECO:0000256" key="4">
    <source>
        <dbReference type="SAM" id="Phobius"/>
    </source>
</evidence>
<name>A0ABU5EQ02_9FLAO</name>
<keyword evidence="7" id="KW-1185">Reference proteome</keyword>
<keyword evidence="1" id="KW-0547">Nucleotide-binding</keyword>
<dbReference type="InterPro" id="IPR003833">
    <property type="entry name" value="CT_C_D"/>
</dbReference>
<sequence>MEYKLKFSCYNERSILIEWPSLIDTNILKSILNFKKIIQSHYVKQSVEIINAFNSILIIYDYTIDNINDEILRLKSLKINEIDIEDLKPNLWEIPVCYGNDFGVDLDDFSSKKDLSKREVIDLHSKVNYTIYFIGFLPGFLYLGGLDKKLNLDRKSTPNLYVEKGSVGIGGNQTGIYPQDSPGGWHIIGKTPIELFNPKTNPPSIFSSGDLIRFKPISKSEYLEIEHQIDVGRFVLKPTLNA</sequence>
<dbReference type="GO" id="GO:0017168">
    <property type="term" value="F:5-oxoprolinase (ATP-hydrolyzing) activity"/>
    <property type="evidence" value="ECO:0007669"/>
    <property type="project" value="UniProtKB-EC"/>
</dbReference>
<evidence type="ECO:0000313" key="6">
    <source>
        <dbReference type="EMBL" id="MDY2587585.1"/>
    </source>
</evidence>
<keyword evidence="3" id="KW-0067">ATP-binding</keyword>
<dbReference type="SMART" id="SM00796">
    <property type="entry name" value="AHS1"/>
    <property type="match status" value="1"/>
</dbReference>
<dbReference type="InterPro" id="IPR029000">
    <property type="entry name" value="Cyclophilin-like_dom_sf"/>
</dbReference>
<dbReference type="Proteomes" id="UP001285855">
    <property type="component" value="Unassembled WGS sequence"/>
</dbReference>
<comment type="caution">
    <text evidence="6">The sequence shown here is derived from an EMBL/GenBank/DDBJ whole genome shotgun (WGS) entry which is preliminary data.</text>
</comment>
<dbReference type="SUPFAM" id="SSF160467">
    <property type="entry name" value="PH0987 N-terminal domain-like"/>
    <property type="match status" value="1"/>
</dbReference>
<keyword evidence="4" id="KW-0812">Transmembrane</keyword>
<evidence type="ECO:0000256" key="1">
    <source>
        <dbReference type="ARBA" id="ARBA00022741"/>
    </source>
</evidence>
<dbReference type="InterPro" id="IPR010016">
    <property type="entry name" value="PxpB"/>
</dbReference>
<dbReference type="PANTHER" id="PTHR34698:SF2">
    <property type="entry name" value="5-OXOPROLINASE SUBUNIT B"/>
    <property type="match status" value="1"/>
</dbReference>
<protein>
    <submittedName>
        <fullName evidence="6">5-oxoprolinase subunit PxpB</fullName>
        <ecNumber evidence="6">3.5.2.9</ecNumber>
    </submittedName>
</protein>
<dbReference type="NCBIfam" id="TIGR00370">
    <property type="entry name" value="5-oxoprolinase subunit PxpB"/>
    <property type="match status" value="1"/>
</dbReference>
<keyword evidence="2 6" id="KW-0378">Hydrolase</keyword>
<dbReference type="Gene3D" id="3.30.1360.40">
    <property type="match status" value="1"/>
</dbReference>
<accession>A0ABU5EQ02</accession>
<dbReference type="EMBL" id="JAXDAE010000009">
    <property type="protein sequence ID" value="MDY2587585.1"/>
    <property type="molecule type" value="Genomic_DNA"/>
</dbReference>
<dbReference type="PANTHER" id="PTHR34698">
    <property type="entry name" value="5-OXOPROLINASE SUBUNIT B"/>
    <property type="match status" value="1"/>
</dbReference>
<dbReference type="RefSeq" id="WP_320555941.1">
    <property type="nucleotide sequence ID" value="NZ_JAXDAE010000009.1"/>
</dbReference>
<dbReference type="Pfam" id="PF02682">
    <property type="entry name" value="CT_C_D"/>
    <property type="match status" value="1"/>
</dbReference>
<keyword evidence="4" id="KW-1133">Transmembrane helix</keyword>
<dbReference type="EC" id="3.5.2.9" evidence="6"/>
<feature type="transmembrane region" description="Helical" evidence="4">
    <location>
        <begin position="129"/>
        <end position="146"/>
    </location>
</feature>
<gene>
    <name evidence="6" type="primary">pxpB</name>
    <name evidence="6" type="ORF">SNF14_09560</name>
</gene>
<evidence type="ECO:0000256" key="3">
    <source>
        <dbReference type="ARBA" id="ARBA00022840"/>
    </source>
</evidence>
<evidence type="ECO:0000256" key="2">
    <source>
        <dbReference type="ARBA" id="ARBA00022801"/>
    </source>
</evidence>
<feature type="domain" description="Carboxyltransferase" evidence="5">
    <location>
        <begin position="5"/>
        <end position="206"/>
    </location>
</feature>
<organism evidence="6 7">
    <name type="scientific">Winogradskyella aquimaris</name>
    <dbReference type="NCBI Taxonomy" id="864074"/>
    <lineage>
        <taxon>Bacteria</taxon>
        <taxon>Pseudomonadati</taxon>
        <taxon>Bacteroidota</taxon>
        <taxon>Flavobacteriia</taxon>
        <taxon>Flavobacteriales</taxon>
        <taxon>Flavobacteriaceae</taxon>
        <taxon>Winogradskyella</taxon>
    </lineage>
</organism>
<dbReference type="SUPFAM" id="SSF50891">
    <property type="entry name" value="Cyclophilin-like"/>
    <property type="match status" value="1"/>
</dbReference>
<keyword evidence="4" id="KW-0472">Membrane</keyword>
<proteinExistence type="predicted"/>
<dbReference type="Gene3D" id="2.40.100.10">
    <property type="entry name" value="Cyclophilin-like"/>
    <property type="match status" value="1"/>
</dbReference>
<evidence type="ECO:0000313" key="7">
    <source>
        <dbReference type="Proteomes" id="UP001285855"/>
    </source>
</evidence>
<reference evidence="6 7" key="1">
    <citation type="submission" date="2023-11" db="EMBL/GenBank/DDBJ databases">
        <title>Winogradskyella pelagius sp. nov., isolated from coastal sediment.</title>
        <authorList>
            <person name="Li F."/>
        </authorList>
    </citation>
    <scope>NUCLEOTIDE SEQUENCE [LARGE SCALE GENOMIC DNA]</scope>
    <source>
        <strain evidence="6 7">KCTC 23502</strain>
    </source>
</reference>
<evidence type="ECO:0000259" key="5">
    <source>
        <dbReference type="SMART" id="SM00796"/>
    </source>
</evidence>